<dbReference type="InterPro" id="IPR010663">
    <property type="entry name" value="Znf_FPG/IleRS"/>
</dbReference>
<dbReference type="InterPro" id="IPR000214">
    <property type="entry name" value="Znf_DNA_glyclase/AP_lyase"/>
</dbReference>
<keyword evidence="2 4" id="KW-0863">Zinc-finger</keyword>
<keyword evidence="3" id="KW-0862">Zinc</keyword>
<evidence type="ECO:0000256" key="4">
    <source>
        <dbReference type="PROSITE-ProRule" id="PRU00391"/>
    </source>
</evidence>
<dbReference type="Pfam" id="PF06831">
    <property type="entry name" value="H2TH"/>
    <property type="match status" value="1"/>
</dbReference>
<dbReference type="SUPFAM" id="SSF46946">
    <property type="entry name" value="S13-like H2TH domain"/>
    <property type="match status" value="1"/>
</dbReference>
<keyword evidence="7" id="KW-1185">Reference proteome</keyword>
<keyword evidence="1" id="KW-0479">Metal-binding</keyword>
<sequence>MQAASLRTFFTSQLKGKNGKLKAVLLDQHFVAGIGNRYSDEILWYAQLNPRRKASELNWYEAGSLYQSIKYILQQAIQSGGYMDRPFFAGDNLTGGYKEKLKVHGRQGKPCPRCGTPIAEEKIASRRTSYCPGCQH</sequence>
<dbReference type="SUPFAM" id="SSF57716">
    <property type="entry name" value="Glucocorticoid receptor-like (DNA-binding domain)"/>
    <property type="match status" value="1"/>
</dbReference>
<dbReference type="Pfam" id="PF06827">
    <property type="entry name" value="zf-FPG_IleRS"/>
    <property type="match status" value="1"/>
</dbReference>
<dbReference type="SMART" id="SM01232">
    <property type="entry name" value="H2TH"/>
    <property type="match status" value="1"/>
</dbReference>
<accession>A0ABU5CB16</accession>
<gene>
    <name evidence="6" type="ORF">RWE15_16655</name>
</gene>
<evidence type="ECO:0000256" key="2">
    <source>
        <dbReference type="ARBA" id="ARBA00022771"/>
    </source>
</evidence>
<dbReference type="InterPro" id="IPR010979">
    <property type="entry name" value="Ribosomal_uS13-like_H2TH"/>
</dbReference>
<dbReference type="InterPro" id="IPR015886">
    <property type="entry name" value="H2TH_FPG"/>
</dbReference>
<reference evidence="6 7" key="1">
    <citation type="submission" date="2023-10" db="EMBL/GenBank/DDBJ databases">
        <title>Virgibacillus halophilus 5B73C genome.</title>
        <authorList>
            <person name="Miliotis G."/>
            <person name="Sengupta P."/>
            <person name="Hameed A."/>
            <person name="Chuvochina M."/>
            <person name="Mcdonagh F."/>
            <person name="Simpson A.C."/>
            <person name="Singh N.K."/>
            <person name="Rekha P.D."/>
            <person name="Raman K."/>
            <person name="Hugenholtz P."/>
            <person name="Venkateswaran K."/>
        </authorList>
    </citation>
    <scope>NUCLEOTIDE SEQUENCE [LARGE SCALE GENOMIC DNA]</scope>
    <source>
        <strain evidence="6 7">5B73C</strain>
    </source>
</reference>
<name>A0ABU5CB16_9BACI</name>
<dbReference type="EMBL" id="JAWDIP010000003">
    <property type="protein sequence ID" value="MDY0395754.1"/>
    <property type="molecule type" value="Genomic_DNA"/>
</dbReference>
<organism evidence="6 7">
    <name type="scientific">Tigheibacillus halophilus</name>
    <dbReference type="NCBI Taxonomy" id="361280"/>
    <lineage>
        <taxon>Bacteria</taxon>
        <taxon>Bacillati</taxon>
        <taxon>Bacillota</taxon>
        <taxon>Bacilli</taxon>
        <taxon>Bacillales</taxon>
        <taxon>Bacillaceae</taxon>
        <taxon>Tigheibacillus</taxon>
    </lineage>
</organism>
<protein>
    <submittedName>
        <fullName evidence="6">Zinc finger domain-containing protein</fullName>
    </submittedName>
</protein>
<dbReference type="PROSITE" id="PS51066">
    <property type="entry name" value="ZF_FPG_2"/>
    <property type="match status" value="1"/>
</dbReference>
<dbReference type="Gene3D" id="1.10.8.50">
    <property type="match status" value="1"/>
</dbReference>
<evidence type="ECO:0000313" key="7">
    <source>
        <dbReference type="Proteomes" id="UP001281447"/>
    </source>
</evidence>
<evidence type="ECO:0000313" key="6">
    <source>
        <dbReference type="EMBL" id="MDY0395754.1"/>
    </source>
</evidence>
<dbReference type="PANTHER" id="PTHR22993">
    <property type="entry name" value="FORMAMIDOPYRIMIDINE-DNA GLYCOSYLASE"/>
    <property type="match status" value="1"/>
</dbReference>
<evidence type="ECO:0000256" key="1">
    <source>
        <dbReference type="ARBA" id="ARBA00022723"/>
    </source>
</evidence>
<proteinExistence type="predicted"/>
<comment type="caution">
    <text evidence="6">The sequence shown here is derived from an EMBL/GenBank/DDBJ whole genome shotgun (WGS) entry which is preliminary data.</text>
</comment>
<evidence type="ECO:0000259" key="5">
    <source>
        <dbReference type="PROSITE" id="PS51066"/>
    </source>
</evidence>
<feature type="domain" description="FPG-type" evidence="5">
    <location>
        <begin position="102"/>
        <end position="136"/>
    </location>
</feature>
<dbReference type="PANTHER" id="PTHR22993:SF9">
    <property type="entry name" value="FORMAMIDOPYRIMIDINE-DNA GLYCOSYLASE"/>
    <property type="match status" value="1"/>
</dbReference>
<dbReference type="Proteomes" id="UP001281447">
    <property type="component" value="Unassembled WGS sequence"/>
</dbReference>
<evidence type="ECO:0000256" key="3">
    <source>
        <dbReference type="ARBA" id="ARBA00022833"/>
    </source>
</evidence>